<dbReference type="SUPFAM" id="SSF48726">
    <property type="entry name" value="Immunoglobulin"/>
    <property type="match status" value="2"/>
</dbReference>
<evidence type="ECO:0000256" key="4">
    <source>
        <dbReference type="ARBA" id="ARBA00022859"/>
    </source>
</evidence>
<dbReference type="PANTHER" id="PTHR19433">
    <property type="entry name" value="T-CELL RECEPTOR ALPHA CHAIN V REGION-RELATED"/>
    <property type="match status" value="1"/>
</dbReference>
<feature type="signal peptide" evidence="8">
    <location>
        <begin position="1"/>
        <end position="23"/>
    </location>
</feature>
<dbReference type="GO" id="GO:0005886">
    <property type="term" value="C:plasma membrane"/>
    <property type="evidence" value="ECO:0007669"/>
    <property type="project" value="UniProtKB-SubCell"/>
</dbReference>
<evidence type="ECO:0000256" key="2">
    <source>
        <dbReference type="ARBA" id="ARBA00022475"/>
    </source>
</evidence>
<organism evidence="10 11">
    <name type="scientific">Cynoglossus semilaevis</name>
    <name type="common">Tongue sole</name>
    <dbReference type="NCBI Taxonomy" id="244447"/>
    <lineage>
        <taxon>Eukaryota</taxon>
        <taxon>Metazoa</taxon>
        <taxon>Chordata</taxon>
        <taxon>Craniata</taxon>
        <taxon>Vertebrata</taxon>
        <taxon>Euteleostomi</taxon>
        <taxon>Actinopterygii</taxon>
        <taxon>Neopterygii</taxon>
        <taxon>Teleostei</taxon>
        <taxon>Neoteleostei</taxon>
        <taxon>Acanthomorphata</taxon>
        <taxon>Carangaria</taxon>
        <taxon>Pleuronectiformes</taxon>
        <taxon>Pleuronectoidei</taxon>
        <taxon>Cynoglossidae</taxon>
        <taxon>Cynoglossinae</taxon>
        <taxon>Cynoglossus</taxon>
    </lineage>
</organism>
<reference evidence="10" key="3">
    <citation type="submission" date="2025-09" db="UniProtKB">
        <authorList>
            <consortium name="Ensembl"/>
        </authorList>
    </citation>
    <scope>IDENTIFICATION</scope>
</reference>
<evidence type="ECO:0000256" key="5">
    <source>
        <dbReference type="ARBA" id="ARBA00023136"/>
    </source>
</evidence>
<keyword evidence="4" id="KW-0391">Immunity</keyword>
<evidence type="ECO:0000256" key="3">
    <source>
        <dbReference type="ARBA" id="ARBA00022729"/>
    </source>
</evidence>
<evidence type="ECO:0000256" key="1">
    <source>
        <dbReference type="ARBA" id="ARBA00004236"/>
    </source>
</evidence>
<dbReference type="InterPro" id="IPR036179">
    <property type="entry name" value="Ig-like_dom_sf"/>
</dbReference>
<evidence type="ECO:0000256" key="7">
    <source>
        <dbReference type="ARBA" id="ARBA00023180"/>
    </source>
</evidence>
<dbReference type="GO" id="GO:0009617">
    <property type="term" value="P:response to bacterium"/>
    <property type="evidence" value="ECO:0007669"/>
    <property type="project" value="TreeGrafter"/>
</dbReference>
<dbReference type="GeneTree" id="ENSGT00950000182968"/>
<dbReference type="SMART" id="SM00409">
    <property type="entry name" value="IG"/>
    <property type="match status" value="2"/>
</dbReference>
<evidence type="ECO:0000313" key="11">
    <source>
        <dbReference type="Proteomes" id="UP000265120"/>
    </source>
</evidence>
<dbReference type="PROSITE" id="PS50835">
    <property type="entry name" value="IG_LIKE"/>
    <property type="match status" value="2"/>
</dbReference>
<sequence length="324" mass="37074">KNRLKNFVSVCLCFLTGNPLITATVDQQNVRLISAIVGEDLTLACVVDHSDVQFFWYRQRLGRKPQIICSVYSFQEVAKFHHEFKDNPRFRLEKKDDQMNLRIADAQPTDSATYFCMSGRDVVMEFKEAITVRVEKSRLTVHSVVHQPQFENFQPGGSVNLSCTVHPGSCDGEHSVYWFLSSGEHQPGLLYTSGGRSDQCEKKPNTQTHTCVYNLPLNISNSGTYYCAVASCGHILFGKGTKVESQGRLLQDTGQEIKVHSLKYCMYYIYMRQRILNFLLSRRSELDGYGDEENLHYAALSVHNRTRRRMDNVENDCVYSSVRH</sequence>
<reference evidence="10 11" key="1">
    <citation type="journal article" date="2014" name="Nat. Genet.">
        <title>Whole-genome sequence of a flatfish provides insights into ZW sex chromosome evolution and adaptation to a benthic lifestyle.</title>
        <authorList>
            <person name="Chen S."/>
            <person name="Zhang G."/>
            <person name="Shao C."/>
            <person name="Huang Q."/>
            <person name="Liu G."/>
            <person name="Zhang P."/>
            <person name="Song W."/>
            <person name="An N."/>
            <person name="Chalopin D."/>
            <person name="Volff J.N."/>
            <person name="Hong Y."/>
            <person name="Li Q."/>
            <person name="Sha Z."/>
            <person name="Zhou H."/>
            <person name="Xie M."/>
            <person name="Yu Q."/>
            <person name="Liu Y."/>
            <person name="Xiang H."/>
            <person name="Wang N."/>
            <person name="Wu K."/>
            <person name="Yang C."/>
            <person name="Zhou Q."/>
            <person name="Liao X."/>
            <person name="Yang L."/>
            <person name="Hu Q."/>
            <person name="Zhang J."/>
            <person name="Meng L."/>
            <person name="Jin L."/>
            <person name="Tian Y."/>
            <person name="Lian J."/>
            <person name="Yang J."/>
            <person name="Miao G."/>
            <person name="Liu S."/>
            <person name="Liang Z."/>
            <person name="Yan F."/>
            <person name="Li Y."/>
            <person name="Sun B."/>
            <person name="Zhang H."/>
            <person name="Zhang J."/>
            <person name="Zhu Y."/>
            <person name="Du M."/>
            <person name="Zhao Y."/>
            <person name="Schartl M."/>
            <person name="Tang Q."/>
            <person name="Wang J."/>
        </authorList>
    </citation>
    <scope>NUCLEOTIDE SEQUENCE</scope>
</reference>
<feature type="chain" id="PRO_5018283439" evidence="8">
    <location>
        <begin position="24"/>
        <end position="324"/>
    </location>
</feature>
<dbReference type="GO" id="GO:0002376">
    <property type="term" value="P:immune system process"/>
    <property type="evidence" value="ECO:0007669"/>
    <property type="project" value="UniProtKB-KW"/>
</dbReference>
<dbReference type="Ensembl" id="ENSCSET00000021371.1">
    <property type="protein sequence ID" value="ENSCSEP00000021099.1"/>
    <property type="gene ID" value="ENSCSEG00000013417.1"/>
</dbReference>
<keyword evidence="5" id="KW-0472">Membrane</keyword>
<dbReference type="InterPro" id="IPR013106">
    <property type="entry name" value="Ig_V-set"/>
</dbReference>
<dbReference type="Proteomes" id="UP000265120">
    <property type="component" value="Chromosome 1"/>
</dbReference>
<dbReference type="Gene3D" id="2.60.40.10">
    <property type="entry name" value="Immunoglobulins"/>
    <property type="match status" value="2"/>
</dbReference>
<dbReference type="PANTHER" id="PTHR19433:SF127">
    <property type="entry name" value="NITR9"/>
    <property type="match status" value="1"/>
</dbReference>
<feature type="domain" description="Ig-like" evidence="9">
    <location>
        <begin position="19"/>
        <end position="116"/>
    </location>
</feature>
<reference evidence="10" key="2">
    <citation type="submission" date="2025-08" db="UniProtKB">
        <authorList>
            <consortium name="Ensembl"/>
        </authorList>
    </citation>
    <scope>IDENTIFICATION</scope>
</reference>
<dbReference type="SMART" id="SM00406">
    <property type="entry name" value="IGv"/>
    <property type="match status" value="2"/>
</dbReference>
<keyword evidence="2" id="KW-1003">Cell membrane</keyword>
<proteinExistence type="predicted"/>
<dbReference type="Pfam" id="PF07686">
    <property type="entry name" value="V-set"/>
    <property type="match status" value="2"/>
</dbReference>
<protein>
    <submittedName>
        <fullName evidence="10">Uncharacterized LOC103391489</fullName>
    </submittedName>
</protein>
<evidence type="ECO:0000256" key="8">
    <source>
        <dbReference type="SAM" id="SignalP"/>
    </source>
</evidence>
<evidence type="ECO:0000259" key="9">
    <source>
        <dbReference type="PROSITE" id="PS50835"/>
    </source>
</evidence>
<dbReference type="InterPro" id="IPR003599">
    <property type="entry name" value="Ig_sub"/>
</dbReference>
<accession>A0A3P8W3A2</accession>
<keyword evidence="6" id="KW-1015">Disulfide bond</keyword>
<name>A0A3P8W3A2_CYNSE</name>
<dbReference type="InterPro" id="IPR052051">
    <property type="entry name" value="TCR_complex_component"/>
</dbReference>
<evidence type="ECO:0000313" key="10">
    <source>
        <dbReference type="Ensembl" id="ENSCSEP00000021099.1"/>
    </source>
</evidence>
<dbReference type="InterPro" id="IPR007110">
    <property type="entry name" value="Ig-like_dom"/>
</dbReference>
<keyword evidence="11" id="KW-1185">Reference proteome</keyword>
<dbReference type="InterPro" id="IPR013783">
    <property type="entry name" value="Ig-like_fold"/>
</dbReference>
<dbReference type="AlphaFoldDB" id="A0A3P8W3A2"/>
<evidence type="ECO:0000256" key="6">
    <source>
        <dbReference type="ARBA" id="ARBA00023157"/>
    </source>
</evidence>
<comment type="subcellular location">
    <subcellularLocation>
        <location evidence="1">Cell membrane</location>
    </subcellularLocation>
</comment>
<keyword evidence="7" id="KW-0325">Glycoprotein</keyword>
<feature type="domain" description="Ig-like" evidence="9">
    <location>
        <begin position="142"/>
        <end position="229"/>
    </location>
</feature>
<keyword evidence="3 8" id="KW-0732">Signal</keyword>